<reference evidence="12" key="1">
    <citation type="journal article" date="2022" name="bioRxiv">
        <title>Thiovibrio frasassiensisgen. nov., sp. nov., an autotrophic, elemental sulfur disproportionating bacterium isolated from sulfidic karst sediment, and proposal of Thiovibrionaceae fam. nov.</title>
        <authorList>
            <person name="Aronson H."/>
            <person name="Thomas C."/>
            <person name="Bhattacharyya M."/>
            <person name="Eckstein S."/>
            <person name="Jensen S."/>
            <person name="Barco R."/>
            <person name="Macalady J."/>
            <person name="Amend J."/>
        </authorList>
    </citation>
    <scope>NUCLEOTIDE SEQUENCE</scope>
    <source>
        <strain evidence="12">RS19-109</strain>
    </source>
</reference>
<dbReference type="PANTHER" id="PTHR43065:SF10">
    <property type="entry name" value="PEROXIDE STRESS-ACTIVATED HISTIDINE KINASE MAK3"/>
    <property type="match status" value="1"/>
</dbReference>
<feature type="transmembrane region" description="Helical" evidence="10">
    <location>
        <begin position="218"/>
        <end position="238"/>
    </location>
</feature>
<dbReference type="InterPro" id="IPR036097">
    <property type="entry name" value="HisK_dim/P_sf"/>
</dbReference>
<sequence>MIERKKTMDDAASIANLKPFRLVKFFSYSGLAVFLLFTLVLSWIISNHAKKVLLERSEAYAFVVAENLSHQVFQQFVLPTVVRYGKIALRKPEQFARLDAVVRTATHGMRIQAVTIFDSKENIISYSTVAARIGRTGEGGIEYRKALAGNNNSVVRSTGTLLNLLPGARPITSQLSTFIPFRQYQVNNQKRDVIMGVIEVVQDLSEDVVAITKLQGSIILTSMLIMSALFVVLGFIVARADRIIEARAEERRRLEQQLHQSQRLATLGKMVASVSHEIKNPLGIVRSTADILGKRLKSVAPGNEHLAEIIVEETGRLDGIVCEFLDFARPQEPRMAATSVNEIFSKILKFMEPELERQNIVLETALSQDMPKVNLDQGLIYRACLNILVNSVQAMPEGGKLRVATEYQEATGMALLVVTDTGEGMSLEKQGHIFTPFYTDKNRGTGLGLAIAKNIVDSHQGTISVESKEGEGTTFMIALPAK</sequence>
<name>A0A9X4MJD2_9BACT</name>
<proteinExistence type="predicted"/>
<dbReference type="SUPFAM" id="SSF55874">
    <property type="entry name" value="ATPase domain of HSP90 chaperone/DNA topoisomerase II/histidine kinase"/>
    <property type="match status" value="1"/>
</dbReference>
<dbReference type="InterPro" id="IPR003594">
    <property type="entry name" value="HATPase_dom"/>
</dbReference>
<keyword evidence="8" id="KW-0902">Two-component regulatory system</keyword>
<keyword evidence="3" id="KW-0597">Phosphoprotein</keyword>
<evidence type="ECO:0000256" key="6">
    <source>
        <dbReference type="ARBA" id="ARBA00022777"/>
    </source>
</evidence>
<dbReference type="SMART" id="SM00388">
    <property type="entry name" value="HisKA"/>
    <property type="match status" value="1"/>
</dbReference>
<dbReference type="CDD" id="cd00082">
    <property type="entry name" value="HisKA"/>
    <property type="match status" value="1"/>
</dbReference>
<evidence type="ECO:0000256" key="3">
    <source>
        <dbReference type="ARBA" id="ARBA00022553"/>
    </source>
</evidence>
<evidence type="ECO:0000259" key="11">
    <source>
        <dbReference type="PROSITE" id="PS50109"/>
    </source>
</evidence>
<dbReference type="EMBL" id="JAPHEH010000001">
    <property type="protein sequence ID" value="MDG4475924.1"/>
    <property type="molecule type" value="Genomic_DNA"/>
</dbReference>
<keyword evidence="13" id="KW-1185">Reference proteome</keyword>
<organism evidence="12 13">
    <name type="scientific">Thiovibrio frasassiensis</name>
    <dbReference type="NCBI Taxonomy" id="2984131"/>
    <lineage>
        <taxon>Bacteria</taxon>
        <taxon>Pseudomonadati</taxon>
        <taxon>Thermodesulfobacteriota</taxon>
        <taxon>Desulfobulbia</taxon>
        <taxon>Desulfobulbales</taxon>
        <taxon>Thiovibrionaceae</taxon>
        <taxon>Thiovibrio</taxon>
    </lineage>
</organism>
<accession>A0A9X4MJD2</accession>
<dbReference type="InterPro" id="IPR004358">
    <property type="entry name" value="Sig_transdc_His_kin-like_C"/>
</dbReference>
<evidence type="ECO:0000256" key="2">
    <source>
        <dbReference type="ARBA" id="ARBA00012438"/>
    </source>
</evidence>
<dbReference type="InterPro" id="IPR003661">
    <property type="entry name" value="HisK_dim/P_dom"/>
</dbReference>
<dbReference type="AlphaFoldDB" id="A0A9X4MJD2"/>
<dbReference type="InterPro" id="IPR005467">
    <property type="entry name" value="His_kinase_dom"/>
</dbReference>
<evidence type="ECO:0000256" key="9">
    <source>
        <dbReference type="SAM" id="Coils"/>
    </source>
</evidence>
<dbReference type="PROSITE" id="PS50109">
    <property type="entry name" value="HIS_KIN"/>
    <property type="match status" value="1"/>
</dbReference>
<keyword evidence="10" id="KW-1133">Transmembrane helix</keyword>
<dbReference type="Pfam" id="PF00512">
    <property type="entry name" value="HisKA"/>
    <property type="match status" value="1"/>
</dbReference>
<evidence type="ECO:0000256" key="4">
    <source>
        <dbReference type="ARBA" id="ARBA00022679"/>
    </source>
</evidence>
<dbReference type="CDD" id="cd00075">
    <property type="entry name" value="HATPase"/>
    <property type="match status" value="1"/>
</dbReference>
<gene>
    <name evidence="12" type="ORF">OLX77_07090</name>
</gene>
<feature type="domain" description="Histidine kinase" evidence="11">
    <location>
        <begin position="273"/>
        <end position="482"/>
    </location>
</feature>
<keyword evidence="5" id="KW-0547">Nucleotide-binding</keyword>
<keyword evidence="9" id="KW-0175">Coiled coil</keyword>
<keyword evidence="4" id="KW-0808">Transferase</keyword>
<dbReference type="Pfam" id="PF02518">
    <property type="entry name" value="HATPase_c"/>
    <property type="match status" value="1"/>
</dbReference>
<keyword evidence="6" id="KW-0418">Kinase</keyword>
<keyword evidence="7 12" id="KW-0067">ATP-binding</keyword>
<protein>
    <recommendedName>
        <fullName evidence="2">histidine kinase</fullName>
        <ecNumber evidence="2">2.7.13.3</ecNumber>
    </recommendedName>
</protein>
<reference evidence="12" key="2">
    <citation type="submission" date="2022-10" db="EMBL/GenBank/DDBJ databases">
        <authorList>
            <person name="Aronson H.S."/>
        </authorList>
    </citation>
    <scope>NUCLEOTIDE SEQUENCE</scope>
    <source>
        <strain evidence="12">RS19-109</strain>
    </source>
</reference>
<dbReference type="GO" id="GO:0005524">
    <property type="term" value="F:ATP binding"/>
    <property type="evidence" value="ECO:0007669"/>
    <property type="project" value="UniProtKB-KW"/>
</dbReference>
<evidence type="ECO:0000256" key="10">
    <source>
        <dbReference type="SAM" id="Phobius"/>
    </source>
</evidence>
<dbReference type="Gene3D" id="3.30.565.10">
    <property type="entry name" value="Histidine kinase-like ATPase, C-terminal domain"/>
    <property type="match status" value="1"/>
</dbReference>
<dbReference type="RefSeq" id="WP_307632898.1">
    <property type="nucleotide sequence ID" value="NZ_JAPHEH010000001.1"/>
</dbReference>
<evidence type="ECO:0000313" key="12">
    <source>
        <dbReference type="EMBL" id="MDG4475924.1"/>
    </source>
</evidence>
<feature type="transmembrane region" description="Helical" evidence="10">
    <location>
        <begin position="25"/>
        <end position="45"/>
    </location>
</feature>
<comment type="catalytic activity">
    <reaction evidence="1">
        <text>ATP + protein L-histidine = ADP + protein N-phospho-L-histidine.</text>
        <dbReference type="EC" id="2.7.13.3"/>
    </reaction>
</comment>
<evidence type="ECO:0000313" key="13">
    <source>
        <dbReference type="Proteomes" id="UP001154240"/>
    </source>
</evidence>
<dbReference type="InterPro" id="IPR036890">
    <property type="entry name" value="HATPase_C_sf"/>
</dbReference>
<evidence type="ECO:0000256" key="5">
    <source>
        <dbReference type="ARBA" id="ARBA00022741"/>
    </source>
</evidence>
<dbReference type="GO" id="GO:0000155">
    <property type="term" value="F:phosphorelay sensor kinase activity"/>
    <property type="evidence" value="ECO:0007669"/>
    <property type="project" value="InterPro"/>
</dbReference>
<dbReference type="PRINTS" id="PR00344">
    <property type="entry name" value="BCTRLSENSOR"/>
</dbReference>
<comment type="caution">
    <text evidence="12">The sequence shown here is derived from an EMBL/GenBank/DDBJ whole genome shotgun (WGS) entry which is preliminary data.</text>
</comment>
<dbReference type="EC" id="2.7.13.3" evidence="2"/>
<keyword evidence="10" id="KW-0472">Membrane</keyword>
<dbReference type="PANTHER" id="PTHR43065">
    <property type="entry name" value="SENSOR HISTIDINE KINASE"/>
    <property type="match status" value="1"/>
</dbReference>
<dbReference type="Proteomes" id="UP001154240">
    <property type="component" value="Unassembled WGS sequence"/>
</dbReference>
<feature type="coiled-coil region" evidence="9">
    <location>
        <begin position="237"/>
        <end position="264"/>
    </location>
</feature>
<evidence type="ECO:0000256" key="8">
    <source>
        <dbReference type="ARBA" id="ARBA00023012"/>
    </source>
</evidence>
<evidence type="ECO:0000256" key="7">
    <source>
        <dbReference type="ARBA" id="ARBA00022840"/>
    </source>
</evidence>
<dbReference type="SUPFAM" id="SSF47384">
    <property type="entry name" value="Homodimeric domain of signal transducing histidine kinase"/>
    <property type="match status" value="1"/>
</dbReference>
<evidence type="ECO:0000256" key="1">
    <source>
        <dbReference type="ARBA" id="ARBA00000085"/>
    </source>
</evidence>
<dbReference type="SMART" id="SM00387">
    <property type="entry name" value="HATPase_c"/>
    <property type="match status" value="1"/>
</dbReference>
<dbReference type="Gene3D" id="1.10.287.130">
    <property type="match status" value="1"/>
</dbReference>
<keyword evidence="10" id="KW-0812">Transmembrane</keyword>